<organism evidence="1 2">
    <name type="scientific">Actinomycetospora chlora</name>
    <dbReference type="NCBI Taxonomy" id="663608"/>
    <lineage>
        <taxon>Bacteria</taxon>
        <taxon>Bacillati</taxon>
        <taxon>Actinomycetota</taxon>
        <taxon>Actinomycetes</taxon>
        <taxon>Pseudonocardiales</taxon>
        <taxon>Pseudonocardiaceae</taxon>
        <taxon>Actinomycetospora</taxon>
    </lineage>
</organism>
<evidence type="ECO:0000313" key="2">
    <source>
        <dbReference type="Proteomes" id="UP001500928"/>
    </source>
</evidence>
<accession>A0ABP9A7X6</accession>
<keyword evidence="2" id="KW-1185">Reference proteome</keyword>
<name>A0ABP9A7X6_9PSEU</name>
<gene>
    <name evidence="1" type="ORF">GCM10023200_05260</name>
</gene>
<proteinExistence type="predicted"/>
<reference evidence="2" key="1">
    <citation type="journal article" date="2019" name="Int. J. Syst. Evol. Microbiol.">
        <title>The Global Catalogue of Microorganisms (GCM) 10K type strain sequencing project: providing services to taxonomists for standard genome sequencing and annotation.</title>
        <authorList>
            <consortium name="The Broad Institute Genomics Platform"/>
            <consortium name="The Broad Institute Genome Sequencing Center for Infectious Disease"/>
            <person name="Wu L."/>
            <person name="Ma J."/>
        </authorList>
    </citation>
    <scope>NUCLEOTIDE SEQUENCE [LARGE SCALE GENOMIC DNA]</scope>
    <source>
        <strain evidence="2">JCM 17979</strain>
    </source>
</reference>
<evidence type="ECO:0000313" key="1">
    <source>
        <dbReference type="EMBL" id="GAA4775632.1"/>
    </source>
</evidence>
<dbReference type="EMBL" id="BAABHO010000003">
    <property type="protein sequence ID" value="GAA4775632.1"/>
    <property type="molecule type" value="Genomic_DNA"/>
</dbReference>
<protein>
    <recommendedName>
        <fullName evidence="3">FecR N-terminal domain-containing protein</fullName>
    </recommendedName>
</protein>
<comment type="caution">
    <text evidence="1">The sequence shown here is derived from an EMBL/GenBank/DDBJ whole genome shotgun (WGS) entry which is preliminary data.</text>
</comment>
<dbReference type="Proteomes" id="UP001500928">
    <property type="component" value="Unassembled WGS sequence"/>
</dbReference>
<evidence type="ECO:0008006" key="3">
    <source>
        <dbReference type="Google" id="ProtNLM"/>
    </source>
</evidence>
<sequence>MAVQTLSDHIRRAWIDRLVDLQVLAAHGDREAVVDLEEWLAHDAEARQVWNIIAQTCQQLRPHRLDA</sequence>